<feature type="domain" description="Mab-21-like nucleotidyltransferase" evidence="2">
    <location>
        <begin position="55"/>
        <end position="245"/>
    </location>
</feature>
<dbReference type="InterPro" id="IPR024810">
    <property type="entry name" value="MAB21L/cGLR"/>
</dbReference>
<organism evidence="4 5">
    <name type="scientific">Ornithorhynchus anatinus</name>
    <name type="common">Duckbill platypus</name>
    <dbReference type="NCBI Taxonomy" id="9258"/>
    <lineage>
        <taxon>Eukaryota</taxon>
        <taxon>Metazoa</taxon>
        <taxon>Chordata</taxon>
        <taxon>Craniata</taxon>
        <taxon>Vertebrata</taxon>
        <taxon>Euteleostomi</taxon>
        <taxon>Mammalia</taxon>
        <taxon>Monotremata</taxon>
        <taxon>Ornithorhynchidae</taxon>
        <taxon>Ornithorhynchus</taxon>
    </lineage>
</organism>
<dbReference type="Gene3D" id="3.30.460.90">
    <property type="match status" value="1"/>
</dbReference>
<evidence type="ECO:0000313" key="5">
    <source>
        <dbReference type="Proteomes" id="UP000002279"/>
    </source>
</evidence>
<dbReference type="Pfam" id="PF03281">
    <property type="entry name" value="Mab-21"/>
    <property type="match status" value="1"/>
</dbReference>
<evidence type="ECO:0000259" key="2">
    <source>
        <dbReference type="Pfam" id="PF03281"/>
    </source>
</evidence>
<dbReference type="Gene3D" id="1.10.1410.40">
    <property type="match status" value="1"/>
</dbReference>
<dbReference type="GeneTree" id="ENSGT01050000244827"/>
<feature type="domain" description="Mab-21-like HhH/H2TH-like" evidence="3">
    <location>
        <begin position="252"/>
        <end position="346"/>
    </location>
</feature>
<name>F6VE07_ORNAN</name>
<evidence type="ECO:0000256" key="1">
    <source>
        <dbReference type="ARBA" id="ARBA00008307"/>
    </source>
</evidence>
<dbReference type="InterPro" id="IPR046906">
    <property type="entry name" value="Mab-21_HhH/H2TH-like"/>
</dbReference>
<sequence length="359" mass="41288">MGRGTETWRGQKADLGRHREWQEVLEVQSVIQKLTAEIGARDLRFQAVSDSGARNEAVQVLSPSQLLVPVPLHGLAGYRDRRSRRWRYYGLQGQRLPTPLRDPDSRQQWLATDQFSKSLCQWHDADVNVEGDIVPAKVLAVLRGLLEGAIPACDLAGRVSLLESLDQTVRVAVETAGSPVEVELVPTLEVPTSWPRRARWPRCLKRWPAADRVDCIKSLGFALMARSRYHWQLSFGRAESLLMEGLDEDGGCREKCFQVMKQLKEGHWCPETRPVITTHHLQTVLFWTCEKYPRARHWRVFREAFLRLARRLHKCLRQRFLKHYFLPGHNLFQFCSPGDLDAVAWRLGLFLEDPTLGLE</sequence>
<dbReference type="Bgee" id="ENSOANG00000002511">
    <property type="expression patterns" value="Expressed in adult mammalian kidney and 6 other cell types or tissues"/>
</dbReference>
<comment type="similarity">
    <text evidence="1">Belongs to the mab-21 family.</text>
</comment>
<dbReference type="AlphaFoldDB" id="F6VE07"/>
<dbReference type="SMART" id="SM01265">
    <property type="entry name" value="Mab-21"/>
    <property type="match status" value="1"/>
</dbReference>
<dbReference type="Proteomes" id="UP000002279">
    <property type="component" value="Unplaced"/>
</dbReference>
<dbReference type="InParanoid" id="F6VE07"/>
<reference evidence="4" key="2">
    <citation type="submission" date="2025-09" db="UniProtKB">
        <authorList>
            <consortium name="Ensembl"/>
        </authorList>
    </citation>
    <scope>IDENTIFICATION</scope>
    <source>
        <strain evidence="4">Glennie</strain>
    </source>
</reference>
<dbReference type="OrthoDB" id="5947963at2759"/>
<dbReference type="KEGG" id="oaa:100092427"/>
<dbReference type="HOGENOM" id="CLU_045315_1_0_1"/>
<dbReference type="FunCoup" id="F6VE07">
    <property type="interactions" value="21"/>
</dbReference>
<dbReference type="Ensembl" id="ENSOANT00000003976.3">
    <property type="protein sequence ID" value="ENSOANP00000003975.3"/>
    <property type="gene ID" value="ENSOANG00000002511.3"/>
</dbReference>
<dbReference type="RefSeq" id="XP_028937259.1">
    <property type="nucleotide sequence ID" value="XM_029081426.1"/>
</dbReference>
<keyword evidence="5" id="KW-1185">Reference proteome</keyword>
<dbReference type="Pfam" id="PF20266">
    <property type="entry name" value="Mab-21_C"/>
    <property type="match status" value="1"/>
</dbReference>
<protein>
    <submittedName>
        <fullName evidence="4">Mab-21 like 3</fullName>
    </submittedName>
</protein>
<gene>
    <name evidence="4" type="primary">MAB21L3</name>
</gene>
<dbReference type="STRING" id="9258.ENSOANP00000003975"/>
<dbReference type="PANTHER" id="PTHR10656:SF30">
    <property type="entry name" value="PROTEIN MAB-21-LIKE 3"/>
    <property type="match status" value="1"/>
</dbReference>
<evidence type="ECO:0000259" key="3">
    <source>
        <dbReference type="Pfam" id="PF20266"/>
    </source>
</evidence>
<dbReference type="OMA" id="WSKKARW"/>
<accession>F6VE07</accession>
<proteinExistence type="inferred from homology"/>
<dbReference type="InterPro" id="IPR046903">
    <property type="entry name" value="Mab-21-like_nuc_Trfase"/>
</dbReference>
<reference evidence="4" key="1">
    <citation type="submission" date="2025-08" db="UniProtKB">
        <authorList>
            <consortium name="Ensembl"/>
        </authorList>
    </citation>
    <scope>IDENTIFICATION</scope>
    <source>
        <strain evidence="4">Glennie</strain>
    </source>
</reference>
<dbReference type="eggNOG" id="KOG3963">
    <property type="taxonomic scope" value="Eukaryota"/>
</dbReference>
<dbReference type="GeneID" id="100092427"/>
<evidence type="ECO:0000313" key="4">
    <source>
        <dbReference type="Ensembl" id="ENSOANP00000003975.3"/>
    </source>
</evidence>
<dbReference type="CTD" id="126868"/>
<dbReference type="PANTHER" id="PTHR10656">
    <property type="entry name" value="CELL FATE DETERMINING PROTEIN MAB21-RELATED"/>
    <property type="match status" value="1"/>
</dbReference>